<dbReference type="InterPro" id="IPR050625">
    <property type="entry name" value="ParA/MinD_ATPase"/>
</dbReference>
<evidence type="ECO:0000313" key="4">
    <source>
        <dbReference type="EMBL" id="RAQ28695.1"/>
    </source>
</evidence>
<accession>A0A328UG16</accession>
<keyword evidence="2" id="KW-0067">ATP-binding</keyword>
<dbReference type="GO" id="GO:0016887">
    <property type="term" value="F:ATP hydrolysis activity"/>
    <property type="evidence" value="ECO:0007669"/>
    <property type="project" value="TreeGrafter"/>
</dbReference>
<dbReference type="Gene3D" id="3.40.50.300">
    <property type="entry name" value="P-loop containing nucleotide triphosphate hydrolases"/>
    <property type="match status" value="1"/>
</dbReference>
<dbReference type="GO" id="GO:0005524">
    <property type="term" value="F:ATP binding"/>
    <property type="evidence" value="ECO:0007669"/>
    <property type="project" value="UniProtKB-KW"/>
</dbReference>
<sequence>MGVITVVTSGKGGVGKSTVAAGVGAALARRRRRVLLIDGDAGLSCLDLMLGVAEEKVFDIADVICGAAAPAQAIYQCPWQEGLFLLPAPAQVEDIASPEVMRHLVPALARYYDHVLVDCPAGLGRGFESAAATASRALVVSTPDPVCLRNSSKAGLALAQHGIAQTRLVVNRFSGAEFVRQNVFHNLDEAIDMAGIRLIAVIPQDFALAAAAANGQAPAPRGKGVMALERLAARLEGEQVPLASLSKF</sequence>
<evidence type="ECO:0000256" key="1">
    <source>
        <dbReference type="ARBA" id="ARBA00022741"/>
    </source>
</evidence>
<dbReference type="Pfam" id="PF01656">
    <property type="entry name" value="CbiA"/>
    <property type="match status" value="1"/>
</dbReference>
<dbReference type="EMBL" id="QLYR01000004">
    <property type="protein sequence ID" value="RAQ28695.1"/>
    <property type="molecule type" value="Genomic_DNA"/>
</dbReference>
<evidence type="ECO:0000259" key="3">
    <source>
        <dbReference type="Pfam" id="PF01656"/>
    </source>
</evidence>
<dbReference type="InterPro" id="IPR027417">
    <property type="entry name" value="P-loop_NTPase"/>
</dbReference>
<dbReference type="AlphaFoldDB" id="A0A328UG16"/>
<reference evidence="4 5" key="1">
    <citation type="submission" date="2018-06" db="EMBL/GenBank/DDBJ databases">
        <title>Noncontiguous genome sequence of Ruminococcaceae bacterium ASD2818.</title>
        <authorList>
            <person name="Chaplin A.V."/>
            <person name="Sokolova S.R."/>
            <person name="Kochetkova T.O."/>
            <person name="Goltsov A.Y."/>
            <person name="Trofimov D.Y."/>
            <person name="Efimov B.A."/>
        </authorList>
    </citation>
    <scope>NUCLEOTIDE SEQUENCE [LARGE SCALE GENOMIC DNA]</scope>
    <source>
        <strain evidence="4 5">ASD2818</strain>
    </source>
</reference>
<organism evidence="4 5">
    <name type="scientific">Hydrogeniiclostridium mannosilyticum</name>
    <dbReference type="NCBI Taxonomy" id="2764322"/>
    <lineage>
        <taxon>Bacteria</taxon>
        <taxon>Bacillati</taxon>
        <taxon>Bacillota</taxon>
        <taxon>Clostridia</taxon>
        <taxon>Eubacteriales</taxon>
        <taxon>Acutalibacteraceae</taxon>
        <taxon>Hydrogeniiclostridium</taxon>
    </lineage>
</organism>
<dbReference type="SUPFAM" id="SSF52540">
    <property type="entry name" value="P-loop containing nucleoside triphosphate hydrolases"/>
    <property type="match status" value="1"/>
</dbReference>
<proteinExistence type="predicted"/>
<name>A0A328UG16_9FIRM</name>
<dbReference type="PANTHER" id="PTHR43384">
    <property type="entry name" value="SEPTUM SITE-DETERMINING PROTEIN MIND HOMOLOG, CHLOROPLASTIC-RELATED"/>
    <property type="match status" value="1"/>
</dbReference>
<dbReference type="Proteomes" id="UP000249377">
    <property type="component" value="Unassembled WGS sequence"/>
</dbReference>
<keyword evidence="1" id="KW-0547">Nucleotide-binding</keyword>
<evidence type="ECO:0000256" key="2">
    <source>
        <dbReference type="ARBA" id="ARBA00022840"/>
    </source>
</evidence>
<gene>
    <name evidence="4" type="ORF">DPQ25_07825</name>
</gene>
<dbReference type="GO" id="GO:0009898">
    <property type="term" value="C:cytoplasmic side of plasma membrane"/>
    <property type="evidence" value="ECO:0007669"/>
    <property type="project" value="TreeGrafter"/>
</dbReference>
<dbReference type="InterPro" id="IPR002586">
    <property type="entry name" value="CobQ/CobB/MinD/ParA_Nub-bd_dom"/>
</dbReference>
<keyword evidence="5" id="KW-1185">Reference proteome</keyword>
<evidence type="ECO:0000313" key="5">
    <source>
        <dbReference type="Proteomes" id="UP000249377"/>
    </source>
</evidence>
<comment type="caution">
    <text evidence="4">The sequence shown here is derived from an EMBL/GenBank/DDBJ whole genome shotgun (WGS) entry which is preliminary data.</text>
</comment>
<protein>
    <submittedName>
        <fullName evidence="4">Septum site-determining protein MinD</fullName>
    </submittedName>
</protein>
<feature type="domain" description="CobQ/CobB/MinD/ParA nucleotide binding" evidence="3">
    <location>
        <begin position="6"/>
        <end position="216"/>
    </location>
</feature>
<dbReference type="GO" id="GO:0051782">
    <property type="term" value="P:negative regulation of cell division"/>
    <property type="evidence" value="ECO:0007669"/>
    <property type="project" value="TreeGrafter"/>
</dbReference>
<dbReference type="GO" id="GO:0005829">
    <property type="term" value="C:cytosol"/>
    <property type="evidence" value="ECO:0007669"/>
    <property type="project" value="TreeGrafter"/>
</dbReference>
<dbReference type="PANTHER" id="PTHR43384:SF6">
    <property type="entry name" value="SEPTUM SITE-DETERMINING PROTEIN MIND HOMOLOG, CHLOROPLASTIC"/>
    <property type="match status" value="1"/>
</dbReference>
<dbReference type="RefSeq" id="WP_112332617.1">
    <property type="nucleotide sequence ID" value="NZ_JADPHD010000009.1"/>
</dbReference>